<comment type="caution">
    <text evidence="6">The sequence shown here is derived from an EMBL/GenBank/DDBJ whole genome shotgun (WGS) entry which is preliminary data.</text>
</comment>
<evidence type="ECO:0000256" key="3">
    <source>
        <dbReference type="ARBA" id="ARBA00023237"/>
    </source>
</evidence>
<feature type="signal peptide" evidence="5">
    <location>
        <begin position="1"/>
        <end position="23"/>
    </location>
</feature>
<dbReference type="Gene3D" id="2.40.170.20">
    <property type="entry name" value="TonB-dependent receptor, beta-barrel domain"/>
    <property type="match status" value="1"/>
</dbReference>
<evidence type="ECO:0000256" key="5">
    <source>
        <dbReference type="SAM" id="SignalP"/>
    </source>
</evidence>
<gene>
    <name evidence="6" type="ORF">GRI47_05735</name>
</gene>
<protein>
    <submittedName>
        <fullName evidence="6">Preprotein translocase subunit YajC</fullName>
    </submittedName>
</protein>
<dbReference type="GO" id="GO:0009279">
    <property type="term" value="C:cell outer membrane"/>
    <property type="evidence" value="ECO:0007669"/>
    <property type="project" value="UniProtKB-SubCell"/>
</dbReference>
<feature type="compositionally biased region" description="Low complexity" evidence="4">
    <location>
        <begin position="27"/>
        <end position="40"/>
    </location>
</feature>
<feature type="region of interest" description="Disordered" evidence="4">
    <location>
        <begin position="27"/>
        <end position="53"/>
    </location>
</feature>
<keyword evidence="3" id="KW-0998">Cell outer membrane</keyword>
<dbReference type="Proteomes" id="UP000430272">
    <property type="component" value="Unassembled WGS sequence"/>
</dbReference>
<organism evidence="6 7">
    <name type="scientific">Qipengyuania pelagi</name>
    <dbReference type="NCBI Taxonomy" id="994320"/>
    <lineage>
        <taxon>Bacteria</taxon>
        <taxon>Pseudomonadati</taxon>
        <taxon>Pseudomonadota</taxon>
        <taxon>Alphaproteobacteria</taxon>
        <taxon>Sphingomonadales</taxon>
        <taxon>Erythrobacteraceae</taxon>
        <taxon>Qipengyuania</taxon>
    </lineage>
</organism>
<feature type="chain" id="PRO_5032884820" evidence="5">
    <location>
        <begin position="24"/>
        <end position="559"/>
    </location>
</feature>
<keyword evidence="2" id="KW-0472">Membrane</keyword>
<sequence length="559" mass="58345">MTLRTISALLAGAALMSGLPAFAQSYQGRDSGDSASSGAQEEGGEAGTRSGGRRLAVQPYIEASQILTAQLSPGDDVVTYTQLAAGVDASINGRRSAGTVSLRYERNFGWGNASDSDTITGIARSSFEVVPRTVTLEAGALAARTSVDGSGANVFTGQNNADFTTQTYSAYAGPRVQTRVDDVEVTGQYLIGYTWVESPDVVTANGNAVDVFDESVSQQAQARAGFAPGTYLPIGVGVGAGYFREDIDTLDQRVIDANVRADVTVPITPTFAVVGGVGYEDVEVSSRDAVRDANGVPILGPGGRVVTDEASPRVIAFESTGLIWDVGVMWRPSRRTSLQAGYGRRYDSDTFYGSFSFAPNPNTNLSIGAFDGIRGFGGRLTNSLASLPTDFDVVRDPITGAVVGCVNAVTGGSCLDGLLGSIRSSVFRSRGVAGNFSRRVGRYTAAISAGYEQREFIGAPGTVLAAANGVTDENYYVAGTVGGEIGRRGTFTVATYANWFEGGFGANDLFGLGSSASYSHAFTQSLSGRAAVAVNYLDSDFTTEDLKTASALVGLRYGF</sequence>
<comment type="subcellular location">
    <subcellularLocation>
        <location evidence="1">Cell outer membrane</location>
    </subcellularLocation>
</comment>
<accession>A0A844Y4Q5</accession>
<evidence type="ECO:0000313" key="6">
    <source>
        <dbReference type="EMBL" id="MXO53510.1"/>
    </source>
</evidence>
<dbReference type="AlphaFoldDB" id="A0A844Y4Q5"/>
<evidence type="ECO:0000256" key="2">
    <source>
        <dbReference type="ARBA" id="ARBA00023136"/>
    </source>
</evidence>
<dbReference type="RefSeq" id="WP_160660362.1">
    <property type="nucleotide sequence ID" value="NZ_BAABDV010000001.1"/>
</dbReference>
<proteinExistence type="predicted"/>
<keyword evidence="5" id="KW-0732">Signal</keyword>
<evidence type="ECO:0000256" key="4">
    <source>
        <dbReference type="SAM" id="MobiDB-lite"/>
    </source>
</evidence>
<evidence type="ECO:0000256" key="1">
    <source>
        <dbReference type="ARBA" id="ARBA00004442"/>
    </source>
</evidence>
<keyword evidence="7" id="KW-1185">Reference proteome</keyword>
<evidence type="ECO:0000313" key="7">
    <source>
        <dbReference type="Proteomes" id="UP000430272"/>
    </source>
</evidence>
<dbReference type="EMBL" id="WTYD01000001">
    <property type="protein sequence ID" value="MXO53510.1"/>
    <property type="molecule type" value="Genomic_DNA"/>
</dbReference>
<dbReference type="OrthoDB" id="7416805at2"/>
<dbReference type="InterPro" id="IPR036942">
    <property type="entry name" value="Beta-barrel_TonB_sf"/>
</dbReference>
<name>A0A844Y4Q5_9SPHN</name>
<reference evidence="6 7" key="1">
    <citation type="submission" date="2019-12" db="EMBL/GenBank/DDBJ databases">
        <title>Genomic-based taxomic classification of the family Erythrobacteraceae.</title>
        <authorList>
            <person name="Xu L."/>
        </authorList>
    </citation>
    <scope>NUCLEOTIDE SEQUENCE [LARGE SCALE GENOMIC DNA]</scope>
    <source>
        <strain evidence="6 7">JCM 17468</strain>
    </source>
</reference>
<dbReference type="SUPFAM" id="SSF56935">
    <property type="entry name" value="Porins"/>
    <property type="match status" value="1"/>
</dbReference>